<name>A0A1E7FFZ5_9STRA</name>
<dbReference type="EMBL" id="KV784358">
    <property type="protein sequence ID" value="OEU16713.1"/>
    <property type="molecule type" value="Genomic_DNA"/>
</dbReference>
<reference evidence="2 3" key="1">
    <citation type="submission" date="2016-09" db="EMBL/GenBank/DDBJ databases">
        <title>Extensive genetic diversity and differential bi-allelic expression allows diatom success in the polar Southern Ocean.</title>
        <authorList>
            <consortium name="DOE Joint Genome Institute"/>
            <person name="Mock T."/>
            <person name="Otillar R.P."/>
            <person name="Strauss J."/>
            <person name="Dupont C."/>
            <person name="Frickenhaus S."/>
            <person name="Maumus F."/>
            <person name="Mcmullan M."/>
            <person name="Sanges R."/>
            <person name="Schmutz J."/>
            <person name="Toseland A."/>
            <person name="Valas R."/>
            <person name="Veluchamy A."/>
            <person name="Ward B.J."/>
            <person name="Allen A."/>
            <person name="Barry K."/>
            <person name="Falciatore A."/>
            <person name="Ferrante M."/>
            <person name="Fortunato A.E."/>
            <person name="Gloeckner G."/>
            <person name="Gruber A."/>
            <person name="Hipkin R."/>
            <person name="Janech M."/>
            <person name="Kroth P."/>
            <person name="Leese F."/>
            <person name="Lindquist E."/>
            <person name="Lyon B.R."/>
            <person name="Martin J."/>
            <person name="Mayer C."/>
            <person name="Parker M."/>
            <person name="Quesneville H."/>
            <person name="Raymond J."/>
            <person name="Uhlig C."/>
            <person name="Valentin K.U."/>
            <person name="Worden A.Z."/>
            <person name="Armbrust E.V."/>
            <person name="Bowler C."/>
            <person name="Green B."/>
            <person name="Moulton V."/>
            <person name="Van Oosterhout C."/>
            <person name="Grigoriev I."/>
        </authorList>
    </citation>
    <scope>NUCLEOTIDE SEQUENCE [LARGE SCALE GENOMIC DNA]</scope>
    <source>
        <strain evidence="2 3">CCMP1102</strain>
    </source>
</reference>
<keyword evidence="3" id="KW-1185">Reference proteome</keyword>
<dbReference type="Proteomes" id="UP000095751">
    <property type="component" value="Unassembled WGS sequence"/>
</dbReference>
<accession>A0A1E7FFZ5</accession>
<proteinExistence type="predicted"/>
<feature type="region of interest" description="Disordered" evidence="1">
    <location>
        <begin position="341"/>
        <end position="400"/>
    </location>
</feature>
<organism evidence="2 3">
    <name type="scientific">Fragilariopsis cylindrus CCMP1102</name>
    <dbReference type="NCBI Taxonomy" id="635003"/>
    <lineage>
        <taxon>Eukaryota</taxon>
        <taxon>Sar</taxon>
        <taxon>Stramenopiles</taxon>
        <taxon>Ochrophyta</taxon>
        <taxon>Bacillariophyta</taxon>
        <taxon>Bacillariophyceae</taxon>
        <taxon>Bacillariophycidae</taxon>
        <taxon>Bacillariales</taxon>
        <taxon>Bacillariaceae</taxon>
        <taxon>Fragilariopsis</taxon>
    </lineage>
</organism>
<dbReference type="AlphaFoldDB" id="A0A1E7FFZ5"/>
<dbReference type="InParanoid" id="A0A1E7FFZ5"/>
<dbReference type="OrthoDB" id="159648at2759"/>
<protein>
    <submittedName>
        <fullName evidence="2">Uncharacterized protein</fullName>
    </submittedName>
</protein>
<evidence type="ECO:0000256" key="1">
    <source>
        <dbReference type="SAM" id="MobiDB-lite"/>
    </source>
</evidence>
<feature type="compositionally biased region" description="Polar residues" evidence="1">
    <location>
        <begin position="352"/>
        <end position="363"/>
    </location>
</feature>
<evidence type="ECO:0000313" key="3">
    <source>
        <dbReference type="Proteomes" id="UP000095751"/>
    </source>
</evidence>
<sequence>MSSEMASEEENGWIAAATAYDDGKGLLLEETDPDDEETMNEVYAALKVSNIGAKTRLNRFVRRLRQQPVLPPVQEQQPQLSQLSETAIAGLTLMAEEAMAKKRTIVLSEVSMTTKDDLMDMLGSPEETAVWPNKPDLSKYIEGYSWLGSDEDSSQNRTAYMAYLKDLIQLPERYALADMQPKRRLLTVELFRETTESRKVSGTTDVAITRSANVGGDTVRHNIQTLFELKKVDNMSKKDHTPQTVLEHFAASYLNPGHPVVSVLTDLNGRWTFFWFAKREYDSKMALYRLPLNGAKSVVEAKYLLDSLYDDSSPRDKLPTTFADRQSYEAFAQIVVQNKRQRRGFGRDDGNSPDQDTKPSSSDGADRHSNPGTGGGFSSTSRGRGNQTDQGTSGGGGEVPMNMASTLSLFAPPAYRDVANELDLLDFVDVDEQYEIVRSPLYETGRMKDDSWAYNPAAERLSPFADNGASKHTLDAFSHRMYAGLRVLIAQISEHGQVLDSVVTGSSHFQRVLCFQFVGDRVVDLS</sequence>
<evidence type="ECO:0000313" key="2">
    <source>
        <dbReference type="EMBL" id="OEU16713.1"/>
    </source>
</evidence>
<dbReference type="KEGG" id="fcy:FRACYDRAFT_239306"/>
<gene>
    <name evidence="2" type="ORF">FRACYDRAFT_239306</name>
</gene>